<reference evidence="2" key="1">
    <citation type="submission" date="2020-01" db="EMBL/GenBank/DDBJ databases">
        <title>Identification and distribution of gene clusters putatively required for synthesis of sphingolipid metabolism inhibitors in phylogenetically diverse species of the filamentous fungus Fusarium.</title>
        <authorList>
            <person name="Kim H.-S."/>
            <person name="Busman M."/>
            <person name="Brown D.W."/>
            <person name="Divon H."/>
            <person name="Uhlig S."/>
            <person name="Proctor R.H."/>
        </authorList>
    </citation>
    <scope>NUCLEOTIDE SEQUENCE</scope>
    <source>
        <strain evidence="2">NRRL 31653</strain>
    </source>
</reference>
<name>A0A9P5B1M5_9HYPO</name>
<dbReference type="EMBL" id="LUFC02000863">
    <property type="protein sequence ID" value="KAF4493679.1"/>
    <property type="molecule type" value="Genomic_DNA"/>
</dbReference>
<dbReference type="AlphaFoldDB" id="A0A9P5B1M5"/>
<keyword evidence="3" id="KW-1185">Reference proteome</keyword>
<evidence type="ECO:0000313" key="3">
    <source>
        <dbReference type="Proteomes" id="UP000737391"/>
    </source>
</evidence>
<dbReference type="OrthoDB" id="5094826at2759"/>
<protein>
    <submittedName>
        <fullName evidence="2">Uncharacterized protein</fullName>
    </submittedName>
</protein>
<gene>
    <name evidence="2" type="ORF">FAGAP_10189</name>
</gene>
<evidence type="ECO:0000313" key="2">
    <source>
        <dbReference type="EMBL" id="KAF4493679.1"/>
    </source>
</evidence>
<comment type="caution">
    <text evidence="2">The sequence shown here is derived from an EMBL/GenBank/DDBJ whole genome shotgun (WGS) entry which is preliminary data.</text>
</comment>
<dbReference type="Proteomes" id="UP000737391">
    <property type="component" value="Unassembled WGS sequence"/>
</dbReference>
<organism evidence="2 3">
    <name type="scientific">Fusarium agapanthi</name>
    <dbReference type="NCBI Taxonomy" id="1803897"/>
    <lineage>
        <taxon>Eukaryota</taxon>
        <taxon>Fungi</taxon>
        <taxon>Dikarya</taxon>
        <taxon>Ascomycota</taxon>
        <taxon>Pezizomycotina</taxon>
        <taxon>Sordariomycetes</taxon>
        <taxon>Hypocreomycetidae</taxon>
        <taxon>Hypocreales</taxon>
        <taxon>Nectriaceae</taxon>
        <taxon>Fusarium</taxon>
        <taxon>Fusarium fujikuroi species complex</taxon>
    </lineage>
</organism>
<evidence type="ECO:0000256" key="1">
    <source>
        <dbReference type="SAM" id="MobiDB-lite"/>
    </source>
</evidence>
<feature type="compositionally biased region" description="Polar residues" evidence="1">
    <location>
        <begin position="1"/>
        <end position="10"/>
    </location>
</feature>
<feature type="region of interest" description="Disordered" evidence="1">
    <location>
        <begin position="1"/>
        <end position="21"/>
    </location>
</feature>
<accession>A0A9P5B1M5</accession>
<proteinExistence type="predicted"/>
<sequence length="85" mass="9589">MCFNQNSPSTPYYDADGDMEDPDFTTSLGEDMQDYADDEGCAREAEAINRQPCLDQEVVLETMHLFSVNVKISGHRVTCLFDEIC</sequence>